<comment type="caution">
    <text evidence="1">The sequence shown here is derived from an EMBL/GenBank/DDBJ whole genome shotgun (WGS) entry which is preliminary data.</text>
</comment>
<keyword evidence="2" id="KW-1185">Reference proteome</keyword>
<evidence type="ECO:0000313" key="1">
    <source>
        <dbReference type="EMBL" id="GME35369.1"/>
    </source>
</evidence>
<name>A0ACB5SE11_9PEZI</name>
<dbReference type="EMBL" id="BSXG01000071">
    <property type="protein sequence ID" value="GME35369.1"/>
    <property type="molecule type" value="Genomic_DNA"/>
</dbReference>
<organism evidence="1 2">
    <name type="scientific">Neofusicoccum parvum</name>
    <dbReference type="NCBI Taxonomy" id="310453"/>
    <lineage>
        <taxon>Eukaryota</taxon>
        <taxon>Fungi</taxon>
        <taxon>Dikarya</taxon>
        <taxon>Ascomycota</taxon>
        <taxon>Pezizomycotina</taxon>
        <taxon>Dothideomycetes</taxon>
        <taxon>Dothideomycetes incertae sedis</taxon>
        <taxon>Botryosphaeriales</taxon>
        <taxon>Botryosphaeriaceae</taxon>
        <taxon>Neofusicoccum</taxon>
    </lineage>
</organism>
<protein>
    <submittedName>
        <fullName evidence="1">Uncharacterized protein LTHEOB_3808</fullName>
    </submittedName>
</protein>
<sequence length="268" mass="28899">MFLMLLKTHNISINYQSISEAWPDDQGEKPTPRAISERLIKMRKQVGSSGGAVQAAITKSRGVNSTPSKPKAKPMPKPTVNTPSSTSKKRRRVEDDEENDLRIISPQELRELQVGPRSSPTPRHPTPRQPVANGRGSTAAAAAAPPRPRAPADSVIPSSESLHSRQSSIVGHGNGNGNGAVRPHIPHAESSRAAYSFAARTPYSMEPTATTGIGRLSVTPDLPRTTPHRSTSSGIKLEEMISDDDDALQGLEDDDDDISEWAQDPEEV</sequence>
<accession>A0ACB5SE11</accession>
<gene>
    <name evidence="1" type="primary">g1037</name>
    <name evidence="1" type="ORF">NpPPO83_00001037</name>
</gene>
<reference evidence="1" key="1">
    <citation type="submission" date="2024-09" db="EMBL/GenBank/DDBJ databases">
        <title>Draft Genome Sequences of Neofusicoccum parvum.</title>
        <authorList>
            <person name="Ashida A."/>
            <person name="Camagna M."/>
            <person name="Tanaka A."/>
            <person name="Takemoto D."/>
        </authorList>
    </citation>
    <scope>NUCLEOTIDE SEQUENCE</scope>
    <source>
        <strain evidence="1">PPO83</strain>
    </source>
</reference>
<dbReference type="Proteomes" id="UP001165186">
    <property type="component" value="Unassembled WGS sequence"/>
</dbReference>
<evidence type="ECO:0000313" key="2">
    <source>
        <dbReference type="Proteomes" id="UP001165186"/>
    </source>
</evidence>
<proteinExistence type="predicted"/>